<dbReference type="HOGENOM" id="CLU_030294_0_0_1"/>
<dbReference type="EMBL" id="KN822961">
    <property type="protein sequence ID" value="KIO31686.1"/>
    <property type="molecule type" value="Genomic_DNA"/>
</dbReference>
<reference evidence="1 2" key="1">
    <citation type="submission" date="2014-04" db="EMBL/GenBank/DDBJ databases">
        <authorList>
            <consortium name="DOE Joint Genome Institute"/>
            <person name="Kuo A."/>
            <person name="Girlanda M."/>
            <person name="Perotto S."/>
            <person name="Kohler A."/>
            <person name="Nagy L.G."/>
            <person name="Floudas D."/>
            <person name="Copeland A."/>
            <person name="Barry K.W."/>
            <person name="Cichocki N."/>
            <person name="Veneault-Fourrey C."/>
            <person name="LaButti K."/>
            <person name="Lindquist E.A."/>
            <person name="Lipzen A."/>
            <person name="Lundell T."/>
            <person name="Morin E."/>
            <person name="Murat C."/>
            <person name="Sun H."/>
            <person name="Tunlid A."/>
            <person name="Henrissat B."/>
            <person name="Grigoriev I.V."/>
            <person name="Hibbett D.S."/>
            <person name="Martin F."/>
            <person name="Nordberg H.P."/>
            <person name="Cantor M.N."/>
            <person name="Hua S.X."/>
        </authorList>
    </citation>
    <scope>NUCLEOTIDE SEQUENCE [LARGE SCALE GENOMIC DNA]</scope>
    <source>
        <strain evidence="1 2">MUT 4182</strain>
    </source>
</reference>
<dbReference type="InterPro" id="IPR032675">
    <property type="entry name" value="LRR_dom_sf"/>
</dbReference>
<evidence type="ECO:0000313" key="2">
    <source>
        <dbReference type="Proteomes" id="UP000054248"/>
    </source>
</evidence>
<protein>
    <recommendedName>
        <fullName evidence="3">F-box domain-containing protein</fullName>
    </recommendedName>
</protein>
<gene>
    <name evidence="1" type="ORF">M407DRAFT_218878</name>
</gene>
<proteinExistence type="predicted"/>
<dbReference type="AlphaFoldDB" id="A0A0C3QS34"/>
<evidence type="ECO:0000313" key="1">
    <source>
        <dbReference type="EMBL" id="KIO31686.1"/>
    </source>
</evidence>
<dbReference type="Gene3D" id="3.80.10.10">
    <property type="entry name" value="Ribonuclease Inhibitor"/>
    <property type="match status" value="1"/>
</dbReference>
<name>A0A0C3QS34_9AGAM</name>
<evidence type="ECO:0008006" key="3">
    <source>
        <dbReference type="Google" id="ProtNLM"/>
    </source>
</evidence>
<dbReference type="OrthoDB" id="3261552at2759"/>
<keyword evidence="2" id="KW-1185">Reference proteome</keyword>
<dbReference type="Proteomes" id="UP000054248">
    <property type="component" value="Unassembled WGS sequence"/>
</dbReference>
<reference evidence="2" key="2">
    <citation type="submission" date="2015-01" db="EMBL/GenBank/DDBJ databases">
        <title>Evolutionary Origins and Diversification of the Mycorrhizal Mutualists.</title>
        <authorList>
            <consortium name="DOE Joint Genome Institute"/>
            <consortium name="Mycorrhizal Genomics Consortium"/>
            <person name="Kohler A."/>
            <person name="Kuo A."/>
            <person name="Nagy L.G."/>
            <person name="Floudas D."/>
            <person name="Copeland A."/>
            <person name="Barry K.W."/>
            <person name="Cichocki N."/>
            <person name="Veneault-Fourrey C."/>
            <person name="LaButti K."/>
            <person name="Lindquist E.A."/>
            <person name="Lipzen A."/>
            <person name="Lundell T."/>
            <person name="Morin E."/>
            <person name="Murat C."/>
            <person name="Riley R."/>
            <person name="Ohm R."/>
            <person name="Sun H."/>
            <person name="Tunlid A."/>
            <person name="Henrissat B."/>
            <person name="Grigoriev I.V."/>
            <person name="Hibbett D.S."/>
            <person name="Martin F."/>
        </authorList>
    </citation>
    <scope>NUCLEOTIDE SEQUENCE [LARGE SCALE GENOMIC DNA]</scope>
    <source>
        <strain evidence="2">MUT 4182</strain>
    </source>
</reference>
<sequence length="442" mass="49976">MSKVQPFHAEAQQGAPNECQKRSLLDRFPVELLEWVISLGTINPYSKRRDIKWTLMWRGVSRKWKNVIDNCPSLWSTIAVGPTDQPKQVKTQLEKSKGVLLDLQVSEFEGNPMHSRSVQLLLDNTHRWRSLVLDRDRGKFVALLKSLSPSLTNVGIRNATIPRDYRLFSLVRQNLRRLALFGVTIAHDFDPPLGLEDLEITYCEELSENGLIRPFSANKFHQFLHANPNLRILELTEISYTSIEDHGLQPVNLSKLEKVTVNGFQVFDLFLAEPHVEVDLTLRVSGRRPPLREGGPNKVEICLDSMASDEDLRNSILEDILDEAEKDGHISARVELALLEERETDSDVSLEVLKLLQTPVSDSFSGKTHWRLPSLDTIIMCPYSLQYHHLRAFVQARSNDCCIQPASPVTSISIRTHLRAEGSDCEEVLDEVMACIGGGNDG</sequence>
<organism evidence="1 2">
    <name type="scientific">Tulasnella calospora MUT 4182</name>
    <dbReference type="NCBI Taxonomy" id="1051891"/>
    <lineage>
        <taxon>Eukaryota</taxon>
        <taxon>Fungi</taxon>
        <taxon>Dikarya</taxon>
        <taxon>Basidiomycota</taxon>
        <taxon>Agaricomycotina</taxon>
        <taxon>Agaricomycetes</taxon>
        <taxon>Cantharellales</taxon>
        <taxon>Tulasnellaceae</taxon>
        <taxon>Tulasnella</taxon>
    </lineage>
</organism>
<accession>A0A0C3QS34</accession>